<keyword evidence="3" id="KW-1185">Reference proteome</keyword>
<feature type="region of interest" description="Disordered" evidence="1">
    <location>
        <begin position="97"/>
        <end position="116"/>
    </location>
</feature>
<protein>
    <submittedName>
        <fullName evidence="2">Uncharacterized protein</fullName>
    </submittedName>
</protein>
<organism evidence="2 3">
    <name type="scientific">Liparis tanakae</name>
    <name type="common">Tanaka's snailfish</name>
    <dbReference type="NCBI Taxonomy" id="230148"/>
    <lineage>
        <taxon>Eukaryota</taxon>
        <taxon>Metazoa</taxon>
        <taxon>Chordata</taxon>
        <taxon>Craniata</taxon>
        <taxon>Vertebrata</taxon>
        <taxon>Euteleostomi</taxon>
        <taxon>Actinopterygii</taxon>
        <taxon>Neopterygii</taxon>
        <taxon>Teleostei</taxon>
        <taxon>Neoteleostei</taxon>
        <taxon>Acanthomorphata</taxon>
        <taxon>Eupercaria</taxon>
        <taxon>Perciformes</taxon>
        <taxon>Cottioidei</taxon>
        <taxon>Cottales</taxon>
        <taxon>Liparidae</taxon>
        <taxon>Liparis</taxon>
    </lineage>
</organism>
<evidence type="ECO:0000313" key="3">
    <source>
        <dbReference type="Proteomes" id="UP000314294"/>
    </source>
</evidence>
<evidence type="ECO:0000256" key="1">
    <source>
        <dbReference type="SAM" id="MobiDB-lite"/>
    </source>
</evidence>
<name>A0A4Z2IZP3_9TELE</name>
<reference evidence="2 3" key="1">
    <citation type="submission" date="2019-03" db="EMBL/GenBank/DDBJ databases">
        <title>First draft genome of Liparis tanakae, snailfish: a comprehensive survey of snailfish specific genes.</title>
        <authorList>
            <person name="Kim W."/>
            <person name="Song I."/>
            <person name="Jeong J.-H."/>
            <person name="Kim D."/>
            <person name="Kim S."/>
            <person name="Ryu S."/>
            <person name="Song J.Y."/>
            <person name="Lee S.K."/>
        </authorList>
    </citation>
    <scope>NUCLEOTIDE SEQUENCE [LARGE SCALE GENOMIC DNA]</scope>
    <source>
        <tissue evidence="2">Muscle</tissue>
    </source>
</reference>
<gene>
    <name evidence="2" type="ORF">EYF80_006641</name>
</gene>
<dbReference type="EMBL" id="SRLO01000035">
    <property type="protein sequence ID" value="TNN83034.1"/>
    <property type="molecule type" value="Genomic_DNA"/>
</dbReference>
<evidence type="ECO:0000313" key="2">
    <source>
        <dbReference type="EMBL" id="TNN83034.1"/>
    </source>
</evidence>
<accession>A0A4Z2IZP3</accession>
<proteinExistence type="predicted"/>
<dbReference type="Proteomes" id="UP000314294">
    <property type="component" value="Unassembled WGS sequence"/>
</dbReference>
<dbReference type="AlphaFoldDB" id="A0A4Z2IZP3"/>
<sequence>MENSNGLDEETVVMAPGLDLWLSKSSSCFTPAHDAIFNPTDAMLHLLWPLDIGRYAQCPAGTWRPNRQTSVRDERTRTFYNVRLRVLSVSQQADFHRSVRSSGRQPRSLGHRGQVCDEDHSDTAFVLSYELQNHSFHGAPLSDGQCLPPPGPTTPEASESHLVLYSNLNLRIGQSRVPIEHCLVFFVTKPSSVTKVNTGPCFNPAGLSSEASEISVPESMKPI</sequence>
<comment type="caution">
    <text evidence="2">The sequence shown here is derived from an EMBL/GenBank/DDBJ whole genome shotgun (WGS) entry which is preliminary data.</text>
</comment>